<feature type="transmembrane region" description="Helical" evidence="1">
    <location>
        <begin position="260"/>
        <end position="281"/>
    </location>
</feature>
<feature type="transmembrane region" description="Helical" evidence="1">
    <location>
        <begin position="83"/>
        <end position="100"/>
    </location>
</feature>
<evidence type="ECO:0000313" key="2">
    <source>
        <dbReference type="EMBL" id="MCO1656620.1"/>
    </source>
</evidence>
<comment type="caution">
    <text evidence="2">The sequence shown here is derived from an EMBL/GenBank/DDBJ whole genome shotgun (WGS) entry which is preliminary data.</text>
</comment>
<feature type="transmembrane region" description="Helical" evidence="1">
    <location>
        <begin position="196"/>
        <end position="220"/>
    </location>
</feature>
<name>A0ABT1A0U3_9PSEU</name>
<sequence>MSVVERTGGVRGVLDGAAVHLGAMLRRRATWWACGAWVVAGPFFGLVVLYLVVSLGGIPEPAASQVLAGLLPPALPGTVASGYVPYAAPYLLVLGAVLVGNEYRWGTVAVLLVQRPGRARLVLAQALALVVVVGAAVLAEYAVAAGVSATIAALEGAGATGPPGGALLASLAACWLAGSVFALVGVLLAHALRSPAGAIGVGLVWVLVVETAVRGLLAVLPGVGWVQDLLLGPAVGTLAVALGAPAVDASFGVGPGGDPVAAVAVLLGWAVLAVGLSALLVRRRDVPARG</sequence>
<feature type="transmembrane region" description="Helical" evidence="1">
    <location>
        <begin position="121"/>
        <end position="154"/>
    </location>
</feature>
<dbReference type="RefSeq" id="WP_252439501.1">
    <property type="nucleotide sequence ID" value="NZ_JAGSOV010000035.1"/>
</dbReference>
<feature type="transmembrane region" description="Helical" evidence="1">
    <location>
        <begin position="166"/>
        <end position="189"/>
    </location>
</feature>
<keyword evidence="1" id="KW-0812">Transmembrane</keyword>
<dbReference type="EMBL" id="JAGSOV010000035">
    <property type="protein sequence ID" value="MCO1656620.1"/>
    <property type="molecule type" value="Genomic_DNA"/>
</dbReference>
<reference evidence="2" key="1">
    <citation type="submission" date="2021-04" db="EMBL/GenBank/DDBJ databases">
        <title>Pseudonocardia sp. nov., isolated from sandy soil of mangrove forest.</title>
        <authorList>
            <person name="Zan Z."/>
            <person name="Huang R."/>
            <person name="Liu W."/>
        </authorList>
    </citation>
    <scope>NUCLEOTIDE SEQUENCE</scope>
    <source>
        <strain evidence="2">S2-4</strain>
    </source>
</reference>
<feature type="transmembrane region" description="Helical" evidence="1">
    <location>
        <begin position="31"/>
        <end position="53"/>
    </location>
</feature>
<accession>A0ABT1A0U3</accession>
<keyword evidence="3" id="KW-1185">Reference proteome</keyword>
<gene>
    <name evidence="2" type="ORF">KDL28_16300</name>
</gene>
<protein>
    <submittedName>
        <fullName evidence="2">ABC transporter permease subunit</fullName>
    </submittedName>
</protein>
<keyword evidence="1" id="KW-1133">Transmembrane helix</keyword>
<proteinExistence type="predicted"/>
<evidence type="ECO:0000256" key="1">
    <source>
        <dbReference type="SAM" id="Phobius"/>
    </source>
</evidence>
<dbReference type="Proteomes" id="UP001165283">
    <property type="component" value="Unassembled WGS sequence"/>
</dbReference>
<organism evidence="2 3">
    <name type="scientific">Pseudonocardia humida</name>
    <dbReference type="NCBI Taxonomy" id="2800819"/>
    <lineage>
        <taxon>Bacteria</taxon>
        <taxon>Bacillati</taxon>
        <taxon>Actinomycetota</taxon>
        <taxon>Actinomycetes</taxon>
        <taxon>Pseudonocardiales</taxon>
        <taxon>Pseudonocardiaceae</taxon>
        <taxon>Pseudonocardia</taxon>
    </lineage>
</organism>
<keyword evidence="1" id="KW-0472">Membrane</keyword>
<evidence type="ECO:0000313" key="3">
    <source>
        <dbReference type="Proteomes" id="UP001165283"/>
    </source>
</evidence>